<feature type="domain" description="GYF" evidence="3">
    <location>
        <begin position="30"/>
        <end position="75"/>
    </location>
</feature>
<evidence type="ECO:0000259" key="3">
    <source>
        <dbReference type="Pfam" id="PF14237"/>
    </source>
</evidence>
<reference evidence="4 5" key="1">
    <citation type="submission" date="2016-11" db="EMBL/GenBank/DDBJ databases">
        <authorList>
            <person name="Jaros S."/>
            <person name="Januszkiewicz K."/>
            <person name="Wedrychowicz H."/>
        </authorList>
    </citation>
    <scope>NUCLEOTIDE SEQUENCE [LARGE SCALE GENOMIC DNA]</scope>
    <source>
        <strain evidence="4 5">DSM 19436</strain>
    </source>
</reference>
<evidence type="ECO:0000313" key="5">
    <source>
        <dbReference type="Proteomes" id="UP000184485"/>
    </source>
</evidence>
<dbReference type="STRING" id="1122133.SAMN02745157_1715"/>
<organism evidence="4 5">
    <name type="scientific">Kaistia soli DSM 19436</name>
    <dbReference type="NCBI Taxonomy" id="1122133"/>
    <lineage>
        <taxon>Bacteria</taxon>
        <taxon>Pseudomonadati</taxon>
        <taxon>Pseudomonadota</taxon>
        <taxon>Alphaproteobacteria</taxon>
        <taxon>Hyphomicrobiales</taxon>
        <taxon>Kaistiaceae</taxon>
        <taxon>Kaistia</taxon>
    </lineage>
</organism>
<dbReference type="InterPro" id="IPR025640">
    <property type="entry name" value="GYF_2"/>
</dbReference>
<name>A0A1M4Z4W0_9HYPH</name>
<feature type="transmembrane region" description="Helical" evidence="2">
    <location>
        <begin position="162"/>
        <end position="187"/>
    </location>
</feature>
<dbReference type="InterPro" id="IPR035445">
    <property type="entry name" value="GYF-like_dom_sf"/>
</dbReference>
<evidence type="ECO:0000256" key="2">
    <source>
        <dbReference type="SAM" id="Phobius"/>
    </source>
</evidence>
<keyword evidence="2" id="KW-0812">Transmembrane</keyword>
<evidence type="ECO:0000256" key="1">
    <source>
        <dbReference type="SAM" id="MobiDB-lite"/>
    </source>
</evidence>
<protein>
    <recommendedName>
        <fullName evidence="3">GYF domain-containing protein</fullName>
    </recommendedName>
</protein>
<keyword evidence="2" id="KW-0472">Membrane</keyword>
<evidence type="ECO:0000313" key="4">
    <source>
        <dbReference type="EMBL" id="SHF13050.1"/>
    </source>
</evidence>
<dbReference type="Pfam" id="PF14237">
    <property type="entry name" value="GYF_2"/>
    <property type="match status" value="1"/>
</dbReference>
<feature type="region of interest" description="Disordered" evidence="1">
    <location>
        <begin position="1"/>
        <end position="21"/>
    </location>
</feature>
<gene>
    <name evidence="4" type="ORF">SAMN02745157_1715</name>
</gene>
<dbReference type="Proteomes" id="UP000184485">
    <property type="component" value="Unassembled WGS sequence"/>
</dbReference>
<dbReference type="SUPFAM" id="SSF55277">
    <property type="entry name" value="GYF domain"/>
    <property type="match status" value="1"/>
</dbReference>
<dbReference type="AlphaFoldDB" id="A0A1M4Z4W0"/>
<dbReference type="EMBL" id="FQUP01000001">
    <property type="protein sequence ID" value="SHF13050.1"/>
    <property type="molecule type" value="Genomic_DNA"/>
</dbReference>
<sequence length="210" mass="22334">MEDGSGGMPRPASSAGVAGTLPRHPLDGEWYVHAEGQTYGPFTGHELADFVRDGRLTPTTDVVRVGSEDWTAASEDKVLVRLFPPATRPQTARDLPPERGPVTAASGATVVQVTNTFAAPEQPRPVVLHAGDAKPKSAGTALVLSILIVGAGQMYNGQVGKGFGMLILCVALWFVALGWIINIWSWIDAYKTAKAMNERYIRLVAAGAII</sequence>
<keyword evidence="2" id="KW-1133">Transmembrane helix</keyword>
<proteinExistence type="predicted"/>
<keyword evidence="5" id="KW-1185">Reference proteome</keyword>
<accession>A0A1M4Z4W0</accession>